<reference evidence="1 2" key="1">
    <citation type="submission" date="2020-04" db="EMBL/GenBank/DDBJ databases">
        <authorList>
            <person name="Yin C."/>
        </authorList>
    </citation>
    <scope>NUCLEOTIDE SEQUENCE [LARGE SCALE GENOMIC DNA]</scope>
    <source>
        <strain evidence="1 2">Ak56</strain>
    </source>
</reference>
<organism evidence="1 2">
    <name type="scientific">Chitinophaga eiseniae</name>
    <dbReference type="NCBI Taxonomy" id="634771"/>
    <lineage>
        <taxon>Bacteria</taxon>
        <taxon>Pseudomonadati</taxon>
        <taxon>Bacteroidota</taxon>
        <taxon>Chitinophagia</taxon>
        <taxon>Chitinophagales</taxon>
        <taxon>Chitinophagaceae</taxon>
        <taxon>Chitinophaga</taxon>
    </lineage>
</organism>
<accession>A0A847SK67</accession>
<dbReference type="EMBL" id="JABAHZ010000004">
    <property type="protein sequence ID" value="NLR80534.1"/>
    <property type="molecule type" value="Genomic_DNA"/>
</dbReference>
<protein>
    <submittedName>
        <fullName evidence="1">Uncharacterized protein</fullName>
    </submittedName>
</protein>
<gene>
    <name evidence="1" type="ORF">HGH91_18045</name>
</gene>
<sequence length="185" mass="20783">MDNTLFCFTGATIGRFYIPPFTVSPGEVVIIGFPSGPYFMETVRLMVPQLQEISPFTYAKKIGPKSLWRKLIPETVKAYVTKNGNPHHAIIREIYQLPDVHPHSDIHRVHANDQAIIQLCCALSLSSVIMADFQAVGVAREDLFLGLVTQQVQRHQGAALLFDECRDLQHRCTRFITAEYVGDGL</sequence>
<comment type="caution">
    <text evidence="1">The sequence shown here is derived from an EMBL/GenBank/DDBJ whole genome shotgun (WGS) entry which is preliminary data.</text>
</comment>
<dbReference type="RefSeq" id="WP_168740203.1">
    <property type="nucleotide sequence ID" value="NZ_JABAHZ010000004.1"/>
</dbReference>
<evidence type="ECO:0000313" key="2">
    <source>
        <dbReference type="Proteomes" id="UP000552864"/>
    </source>
</evidence>
<name>A0A847SK67_9BACT</name>
<dbReference type="Proteomes" id="UP000552864">
    <property type="component" value="Unassembled WGS sequence"/>
</dbReference>
<keyword evidence="2" id="KW-1185">Reference proteome</keyword>
<dbReference type="AlphaFoldDB" id="A0A847SK67"/>
<proteinExistence type="predicted"/>
<evidence type="ECO:0000313" key="1">
    <source>
        <dbReference type="EMBL" id="NLR80534.1"/>
    </source>
</evidence>